<proteinExistence type="predicted"/>
<dbReference type="EMBL" id="MAYW01000265">
    <property type="protein sequence ID" value="ODS30197.1"/>
    <property type="molecule type" value="Genomic_DNA"/>
</dbReference>
<protein>
    <submittedName>
        <fullName evidence="1">Putative addiction module component</fullName>
    </submittedName>
</protein>
<reference evidence="1 2" key="1">
    <citation type="submission" date="2016-07" db="EMBL/GenBank/DDBJ databases">
        <title>Draft genome of Scalindua rubra, obtained from a brine-seawater interface in the Red Sea, sheds light on salt adaptation in anammox bacteria.</title>
        <authorList>
            <person name="Speth D.R."/>
            <person name="Lagkouvardos I."/>
            <person name="Wang Y."/>
            <person name="Qian P.-Y."/>
            <person name="Dutilh B.E."/>
            <person name="Jetten M.S."/>
        </authorList>
    </citation>
    <scope>NUCLEOTIDE SEQUENCE [LARGE SCALE GENOMIC DNA]</scope>
    <source>
        <strain evidence="1">BSI-1</strain>
    </source>
</reference>
<gene>
    <name evidence="1" type="ORF">SCARUB_04692</name>
</gene>
<name>A0A1E3X3K4_9BACT</name>
<evidence type="ECO:0000313" key="1">
    <source>
        <dbReference type="EMBL" id="ODS30197.1"/>
    </source>
</evidence>
<evidence type="ECO:0000313" key="2">
    <source>
        <dbReference type="Proteomes" id="UP000094056"/>
    </source>
</evidence>
<comment type="caution">
    <text evidence="1">The sequence shown here is derived from an EMBL/GenBank/DDBJ whole genome shotgun (WGS) entry which is preliminary data.</text>
</comment>
<dbReference type="NCBIfam" id="TIGR02574">
    <property type="entry name" value="stabl_TIGR02574"/>
    <property type="match status" value="1"/>
</dbReference>
<sequence length="81" mass="9269">MSKRLEKMAIEAMSLSVNERAKLAHDLIVSIDEEKDVDVKNAWEKEIDKRTKEIKMGIAKGRPAEQVLAEIRAKYEINNNS</sequence>
<dbReference type="Proteomes" id="UP000094056">
    <property type="component" value="Unassembled WGS sequence"/>
</dbReference>
<accession>A0A1E3X3K4</accession>
<organism evidence="1 2">
    <name type="scientific">Candidatus Scalindua rubra</name>
    <dbReference type="NCBI Taxonomy" id="1872076"/>
    <lineage>
        <taxon>Bacteria</taxon>
        <taxon>Pseudomonadati</taxon>
        <taxon>Planctomycetota</taxon>
        <taxon>Candidatus Brocadiia</taxon>
        <taxon>Candidatus Brocadiales</taxon>
        <taxon>Candidatus Scalinduaceae</taxon>
        <taxon>Candidatus Scalindua</taxon>
    </lineage>
</organism>
<dbReference type="InterPro" id="IPR013406">
    <property type="entry name" value="CHP02574_addiction_mod"/>
</dbReference>
<dbReference type="Pfam" id="PF09720">
    <property type="entry name" value="Unstab_antitox"/>
    <property type="match status" value="1"/>
</dbReference>
<dbReference type="AlphaFoldDB" id="A0A1E3X3K4"/>